<dbReference type="AlphaFoldDB" id="A0A8J7IV20"/>
<evidence type="ECO:0000313" key="1">
    <source>
        <dbReference type="EMBL" id="MBE9118112.1"/>
    </source>
</evidence>
<name>A0A8J7IV20_9CYAN</name>
<protein>
    <submittedName>
        <fullName evidence="1">Uncharacterized protein</fullName>
    </submittedName>
</protein>
<accession>A0A8J7IV20</accession>
<evidence type="ECO:0000313" key="2">
    <source>
        <dbReference type="Proteomes" id="UP000654482"/>
    </source>
</evidence>
<comment type="caution">
    <text evidence="1">The sequence shown here is derived from an EMBL/GenBank/DDBJ whole genome shotgun (WGS) entry which is preliminary data.</text>
</comment>
<gene>
    <name evidence="1" type="ORF">IQ249_19645</name>
</gene>
<proteinExistence type="predicted"/>
<organism evidence="1 2">
    <name type="scientific">Lusitaniella coriacea LEGE 07157</name>
    <dbReference type="NCBI Taxonomy" id="945747"/>
    <lineage>
        <taxon>Bacteria</taxon>
        <taxon>Bacillati</taxon>
        <taxon>Cyanobacteriota</taxon>
        <taxon>Cyanophyceae</taxon>
        <taxon>Spirulinales</taxon>
        <taxon>Lusitaniellaceae</taxon>
        <taxon>Lusitaniella</taxon>
    </lineage>
</organism>
<reference evidence="1" key="1">
    <citation type="submission" date="2020-10" db="EMBL/GenBank/DDBJ databases">
        <authorList>
            <person name="Castelo-Branco R."/>
            <person name="Eusebio N."/>
            <person name="Adriana R."/>
            <person name="Vieira A."/>
            <person name="Brugerolle De Fraissinette N."/>
            <person name="Rezende De Castro R."/>
            <person name="Schneider M.P."/>
            <person name="Vasconcelos V."/>
            <person name="Leao P.N."/>
        </authorList>
    </citation>
    <scope>NUCLEOTIDE SEQUENCE</scope>
    <source>
        <strain evidence="1">LEGE 07157</strain>
    </source>
</reference>
<keyword evidence="2" id="KW-1185">Reference proteome</keyword>
<dbReference type="Proteomes" id="UP000654482">
    <property type="component" value="Unassembled WGS sequence"/>
</dbReference>
<sequence>MIKLLVKRIEKENSCQISWKLESHRSIYVFIDSQKSITDYLYWRLADAKGKSLFNIDVDYHGCISQIEIISYNLPIFSISDRYKLNSEKEFGNIIVSTEPWKTYFEKRLKTEHLFPSEANLSLIHEKIIDNPKSFKLQINKKDMRIELFEDIIAREIWVSESLCFELNELGEICAIVLDGFMTSQGRGLKRLYFFNFLFFFLRKLF</sequence>
<dbReference type="EMBL" id="JADEWZ010000038">
    <property type="protein sequence ID" value="MBE9118112.1"/>
    <property type="molecule type" value="Genomic_DNA"/>
</dbReference>